<accession>A0A4U1D0D4</accession>
<dbReference type="EMBL" id="SWBM01000004">
    <property type="protein sequence ID" value="TKC15672.1"/>
    <property type="molecule type" value="Genomic_DNA"/>
</dbReference>
<sequence>MAKNFFEKNDFKGITTLSLYSIVAIQDENFEKKNSIIFFTASGMIQAEEMLPNKIEERTTDLETSDKLIRSALKNRDKMLREHDNEKLLEENTSFILKNVKIKSLDGNTTNVPIMILFSDSIVGITLGNLD</sequence>
<evidence type="ECO:0000313" key="1">
    <source>
        <dbReference type="EMBL" id="TKC15672.1"/>
    </source>
</evidence>
<organism evidence="1 2">
    <name type="scientific">Robertmurraya kyonggiensis</name>
    <dbReference type="NCBI Taxonomy" id="1037680"/>
    <lineage>
        <taxon>Bacteria</taxon>
        <taxon>Bacillati</taxon>
        <taxon>Bacillota</taxon>
        <taxon>Bacilli</taxon>
        <taxon>Bacillales</taxon>
        <taxon>Bacillaceae</taxon>
        <taxon>Robertmurraya</taxon>
    </lineage>
</organism>
<comment type="caution">
    <text evidence="1">The sequence shown here is derived from an EMBL/GenBank/DDBJ whole genome shotgun (WGS) entry which is preliminary data.</text>
</comment>
<name>A0A4U1D0D4_9BACI</name>
<dbReference type="AlphaFoldDB" id="A0A4U1D0D4"/>
<proteinExistence type="predicted"/>
<evidence type="ECO:0000313" key="2">
    <source>
        <dbReference type="Proteomes" id="UP000307756"/>
    </source>
</evidence>
<gene>
    <name evidence="1" type="ORF">FA727_16225</name>
</gene>
<reference evidence="1 2" key="1">
    <citation type="journal article" date="2011" name="J. Microbiol.">
        <title>Bacillus kyonggiensis sp. nov., isolated from soil of a lettuce field.</title>
        <authorList>
            <person name="Dong K."/>
            <person name="Lee S."/>
        </authorList>
    </citation>
    <scope>NUCLEOTIDE SEQUENCE [LARGE SCALE GENOMIC DNA]</scope>
    <source>
        <strain evidence="1 2">NB22</strain>
    </source>
</reference>
<protein>
    <submittedName>
        <fullName evidence="1">Uncharacterized protein</fullName>
    </submittedName>
</protein>
<dbReference type="Proteomes" id="UP000307756">
    <property type="component" value="Unassembled WGS sequence"/>
</dbReference>
<dbReference type="RefSeq" id="WP_136832606.1">
    <property type="nucleotide sequence ID" value="NZ_SWBM01000004.1"/>
</dbReference>
<keyword evidence="2" id="KW-1185">Reference proteome</keyword>